<dbReference type="Gene3D" id="1.10.760.10">
    <property type="entry name" value="Cytochrome c-like domain"/>
    <property type="match status" value="1"/>
</dbReference>
<gene>
    <name evidence="7" type="ORF">MEBOL_006672</name>
</gene>
<reference evidence="7 8" key="1">
    <citation type="submission" date="2017-06" db="EMBL/GenBank/DDBJ databases">
        <authorList>
            <person name="Kim H.J."/>
            <person name="Triplett B.A."/>
        </authorList>
    </citation>
    <scope>NUCLEOTIDE SEQUENCE [LARGE SCALE GENOMIC DNA]</scope>
    <source>
        <strain evidence="7 8">DSM 14713</strain>
    </source>
</reference>
<protein>
    <recommendedName>
        <fullName evidence="6">Cytochrome c domain-containing protein</fullName>
    </recommendedName>
</protein>
<dbReference type="GO" id="GO:0009055">
    <property type="term" value="F:electron transfer activity"/>
    <property type="evidence" value="ECO:0007669"/>
    <property type="project" value="InterPro"/>
</dbReference>
<evidence type="ECO:0000256" key="3">
    <source>
        <dbReference type="ARBA" id="ARBA00023004"/>
    </source>
</evidence>
<dbReference type="AlphaFoldDB" id="A0A250IPK3"/>
<dbReference type="OrthoDB" id="5512618at2"/>
<keyword evidence="1 4" id="KW-0349">Heme</keyword>
<dbReference type="KEGG" id="mbd:MEBOL_006672"/>
<feature type="region of interest" description="Disordered" evidence="5">
    <location>
        <begin position="159"/>
        <end position="178"/>
    </location>
</feature>
<keyword evidence="2 4" id="KW-0479">Metal-binding</keyword>
<accession>A0A250IPK3</accession>
<evidence type="ECO:0000256" key="2">
    <source>
        <dbReference type="ARBA" id="ARBA00022723"/>
    </source>
</evidence>
<feature type="domain" description="Cytochrome c" evidence="6">
    <location>
        <begin position="180"/>
        <end position="284"/>
    </location>
</feature>
<evidence type="ECO:0000256" key="4">
    <source>
        <dbReference type="PROSITE-ProRule" id="PRU00433"/>
    </source>
</evidence>
<evidence type="ECO:0000256" key="1">
    <source>
        <dbReference type="ARBA" id="ARBA00022617"/>
    </source>
</evidence>
<dbReference type="EMBL" id="CP022163">
    <property type="protein sequence ID" value="ATB33183.1"/>
    <property type="molecule type" value="Genomic_DNA"/>
</dbReference>
<dbReference type="InterPro" id="IPR009056">
    <property type="entry name" value="Cyt_c-like_dom"/>
</dbReference>
<evidence type="ECO:0000313" key="7">
    <source>
        <dbReference type="EMBL" id="ATB33183.1"/>
    </source>
</evidence>
<organism evidence="7 8">
    <name type="scientific">Melittangium boletus DSM 14713</name>
    <dbReference type="NCBI Taxonomy" id="1294270"/>
    <lineage>
        <taxon>Bacteria</taxon>
        <taxon>Pseudomonadati</taxon>
        <taxon>Myxococcota</taxon>
        <taxon>Myxococcia</taxon>
        <taxon>Myxococcales</taxon>
        <taxon>Cystobacterineae</taxon>
        <taxon>Archangiaceae</taxon>
        <taxon>Melittangium</taxon>
    </lineage>
</organism>
<dbReference type="GO" id="GO:0020037">
    <property type="term" value="F:heme binding"/>
    <property type="evidence" value="ECO:0007669"/>
    <property type="project" value="InterPro"/>
</dbReference>
<dbReference type="RefSeq" id="WP_095981262.1">
    <property type="nucleotide sequence ID" value="NZ_CP022163.1"/>
</dbReference>
<evidence type="ECO:0000256" key="5">
    <source>
        <dbReference type="SAM" id="MobiDB-lite"/>
    </source>
</evidence>
<proteinExistence type="predicted"/>
<dbReference type="InterPro" id="IPR036909">
    <property type="entry name" value="Cyt_c-like_dom_sf"/>
</dbReference>
<sequence>MRYRPWSAASLALLASLGGGALVLRARAEQPQREAQQRGLRLRLERAVWLHEATDHGATAALPSVPGAPASGSRRLAVELSVFNPRSLPLEFTPEELRLTEGRTGAEWLASTKVSRPFTLRPAELLFLTLSFDVPRTTAPLRLSWVRGGERTALLATRRPLSPEAEPQGWPESVEELPPGSASAGEALFHGRLACASCHGDMASPENARVGPPLGGFLRVGATRIAGLSAAQYAYESLLNPDAFLAPECPGQTPCARPSPMPLYGETLSAQEMADVIRYLVSPRAGE</sequence>
<name>A0A250IPK3_9BACT</name>
<dbReference type="PROSITE" id="PS51007">
    <property type="entry name" value="CYTC"/>
    <property type="match status" value="1"/>
</dbReference>
<evidence type="ECO:0000259" key="6">
    <source>
        <dbReference type="PROSITE" id="PS51007"/>
    </source>
</evidence>
<dbReference type="GO" id="GO:0046872">
    <property type="term" value="F:metal ion binding"/>
    <property type="evidence" value="ECO:0007669"/>
    <property type="project" value="UniProtKB-KW"/>
</dbReference>
<dbReference type="Proteomes" id="UP000217289">
    <property type="component" value="Chromosome"/>
</dbReference>
<dbReference type="SUPFAM" id="SSF46626">
    <property type="entry name" value="Cytochrome c"/>
    <property type="match status" value="1"/>
</dbReference>
<keyword evidence="3 4" id="KW-0408">Iron</keyword>
<evidence type="ECO:0000313" key="8">
    <source>
        <dbReference type="Proteomes" id="UP000217289"/>
    </source>
</evidence>
<keyword evidence="8" id="KW-1185">Reference proteome</keyword>